<dbReference type="Proteomes" id="UP000286045">
    <property type="component" value="Unassembled WGS sequence"/>
</dbReference>
<evidence type="ECO:0000313" key="2">
    <source>
        <dbReference type="EMBL" id="RWA14852.1"/>
    </source>
</evidence>
<feature type="compositionally biased region" description="Low complexity" evidence="1">
    <location>
        <begin position="107"/>
        <end position="119"/>
    </location>
</feature>
<dbReference type="EMBL" id="RYZI01000002">
    <property type="protein sequence ID" value="RWA14852.1"/>
    <property type="molecule type" value="Genomic_DNA"/>
</dbReference>
<feature type="region of interest" description="Disordered" evidence="1">
    <location>
        <begin position="90"/>
        <end position="145"/>
    </location>
</feature>
<accession>A0A439DKD0</accession>
<reference evidence="2 3" key="1">
    <citation type="submission" date="2018-12" db="EMBL/GenBank/DDBJ databases">
        <title>Draft genome sequence of Xylaria grammica IHI A82.</title>
        <authorList>
            <person name="Buettner E."/>
            <person name="Kellner H."/>
        </authorList>
    </citation>
    <scope>NUCLEOTIDE SEQUENCE [LARGE SCALE GENOMIC DNA]</scope>
    <source>
        <strain evidence="2 3">IHI A82</strain>
    </source>
</reference>
<keyword evidence="3" id="KW-1185">Reference proteome</keyword>
<gene>
    <name evidence="2" type="ORF">EKO27_g257</name>
</gene>
<feature type="compositionally biased region" description="Basic residues" evidence="1">
    <location>
        <begin position="268"/>
        <end position="286"/>
    </location>
</feature>
<feature type="region of interest" description="Disordered" evidence="1">
    <location>
        <begin position="169"/>
        <end position="235"/>
    </location>
</feature>
<sequence>MNRRPNQYDDLASHAMKQGNGFNDVLDDYTPVREVYLRKSTMDTMAKRPPKIDRDVYRCEDYLRNKWGCTDAMPDSFDPVKLDAVLRARLPARNRRQQPRGTGKEAPGPVVQPPGNNVVEIPREPQDTPLQDAYGRSPDDFYLSGSNASHGSLSAKSVNRILDTDETADGYESDACTSDDDTPTEYISHTRARSNSSTSSRRGRTASGAPERASSPRIRSGSKPPLSRSAYVDGGVPCLDEQCQGACKRGVVVRGRSRPPPYFPFRSQGRRRRSSGSKSRRNSSSA</sequence>
<proteinExistence type="predicted"/>
<protein>
    <submittedName>
        <fullName evidence="2">Uncharacterized protein</fullName>
    </submittedName>
</protein>
<evidence type="ECO:0000256" key="1">
    <source>
        <dbReference type="SAM" id="MobiDB-lite"/>
    </source>
</evidence>
<feature type="compositionally biased region" description="Acidic residues" evidence="1">
    <location>
        <begin position="169"/>
        <end position="183"/>
    </location>
</feature>
<dbReference type="AlphaFoldDB" id="A0A439DKD0"/>
<feature type="region of interest" description="Disordered" evidence="1">
    <location>
        <begin position="249"/>
        <end position="286"/>
    </location>
</feature>
<feature type="compositionally biased region" description="Low complexity" evidence="1">
    <location>
        <begin position="193"/>
        <end position="209"/>
    </location>
</feature>
<comment type="caution">
    <text evidence="2">The sequence shown here is derived from an EMBL/GenBank/DDBJ whole genome shotgun (WGS) entry which is preliminary data.</text>
</comment>
<organism evidence="2 3">
    <name type="scientific">Xylaria grammica</name>
    <dbReference type="NCBI Taxonomy" id="363999"/>
    <lineage>
        <taxon>Eukaryota</taxon>
        <taxon>Fungi</taxon>
        <taxon>Dikarya</taxon>
        <taxon>Ascomycota</taxon>
        <taxon>Pezizomycotina</taxon>
        <taxon>Sordariomycetes</taxon>
        <taxon>Xylariomycetidae</taxon>
        <taxon>Xylariales</taxon>
        <taxon>Xylariaceae</taxon>
        <taxon>Xylaria</taxon>
    </lineage>
</organism>
<evidence type="ECO:0000313" key="3">
    <source>
        <dbReference type="Proteomes" id="UP000286045"/>
    </source>
</evidence>
<name>A0A439DKD0_9PEZI</name>